<dbReference type="SUPFAM" id="SSF47391">
    <property type="entry name" value="Dimerization-anchoring domain of cAMP-dependent PK regulatory subunit"/>
    <property type="match status" value="1"/>
</dbReference>
<dbReference type="InterPro" id="IPR003117">
    <property type="entry name" value="cAMP_dep_PK_reg_su_I/II_a/b"/>
</dbReference>
<feature type="region of interest" description="Disordered" evidence="1">
    <location>
        <begin position="51"/>
        <end position="75"/>
    </location>
</feature>
<dbReference type="SMART" id="SM00394">
    <property type="entry name" value="RIIa"/>
    <property type="match status" value="1"/>
</dbReference>
<evidence type="ECO:0000259" key="2">
    <source>
        <dbReference type="SMART" id="SM00394"/>
    </source>
</evidence>
<protein>
    <submittedName>
        <fullName evidence="3">PRKAR2B protein</fullName>
    </submittedName>
</protein>
<dbReference type="EMBL" id="OV696690">
    <property type="protein sequence ID" value="CAH1266262.1"/>
    <property type="molecule type" value="Genomic_DNA"/>
</dbReference>
<gene>
    <name evidence="3" type="primary">PRKAR2B</name>
    <name evidence="3" type="ORF">BLAG_LOCUS19915</name>
</gene>
<sequence>MSLTLEIPAEFAKDLTDLIQAFTVAVIKEKPDDLVSFAADYFVNLQERRDRPGEQTGDVKFGGGAMENFKSLKKS</sequence>
<dbReference type="OrthoDB" id="252964at2759"/>
<evidence type="ECO:0000313" key="4">
    <source>
        <dbReference type="Proteomes" id="UP000838412"/>
    </source>
</evidence>
<keyword evidence="4" id="KW-1185">Reference proteome</keyword>
<proteinExistence type="predicted"/>
<dbReference type="Gene3D" id="1.20.890.10">
    <property type="entry name" value="cAMP-dependent protein kinase regulatory subunit, dimerization-anchoring domain"/>
    <property type="match status" value="1"/>
</dbReference>
<evidence type="ECO:0000256" key="1">
    <source>
        <dbReference type="SAM" id="MobiDB-lite"/>
    </source>
</evidence>
<evidence type="ECO:0000313" key="3">
    <source>
        <dbReference type="EMBL" id="CAH1266262.1"/>
    </source>
</evidence>
<dbReference type="AlphaFoldDB" id="A0A8K0A4A3"/>
<name>A0A8K0A4A3_BRALA</name>
<feature type="domain" description="RIIa" evidence="2">
    <location>
        <begin position="13"/>
        <end position="50"/>
    </location>
</feature>
<reference evidence="3" key="1">
    <citation type="submission" date="2022-01" db="EMBL/GenBank/DDBJ databases">
        <authorList>
            <person name="Braso-Vives M."/>
        </authorList>
    </citation>
    <scope>NUCLEOTIDE SEQUENCE</scope>
</reference>
<accession>A0A8K0A4A3</accession>
<dbReference type="CDD" id="cd12099">
    <property type="entry name" value="DD_RII_PKA"/>
    <property type="match status" value="1"/>
</dbReference>
<dbReference type="Proteomes" id="UP000838412">
    <property type="component" value="Chromosome 5"/>
</dbReference>
<dbReference type="Pfam" id="PF02197">
    <property type="entry name" value="RIIa"/>
    <property type="match status" value="1"/>
</dbReference>
<organism evidence="3 4">
    <name type="scientific">Branchiostoma lanceolatum</name>
    <name type="common">Common lancelet</name>
    <name type="synonym">Amphioxus lanceolatum</name>
    <dbReference type="NCBI Taxonomy" id="7740"/>
    <lineage>
        <taxon>Eukaryota</taxon>
        <taxon>Metazoa</taxon>
        <taxon>Chordata</taxon>
        <taxon>Cephalochordata</taxon>
        <taxon>Leptocardii</taxon>
        <taxon>Amphioxiformes</taxon>
        <taxon>Branchiostomatidae</taxon>
        <taxon>Branchiostoma</taxon>
    </lineage>
</organism>